<evidence type="ECO:0000313" key="8">
    <source>
        <dbReference type="Proteomes" id="UP000078597"/>
    </source>
</evidence>
<sequence length="421" mass="47980">MTSAKESDGLSKAFLKNKNIKLIKVPKFVSNKWLNYNHKDIVGLFEQNNNSEISTLYIQKDDSDKVKKLTCNKNNTVNTYILKQNKVSLKPSKSTNQSNSNASDTTYENSNQSKGKININNPVKESTERNKEVDYVICADIIKNCEHTYSFLPILDEDYSLVLKERHYNTNVKKNRFTIIETRNEENIGSTQTLFKYYTTDDNIKNENNKDNKYLKNNSSTTTITTTSNNNKRMLFESDNNLVSSSASKQKLKQAKKMQVFDLDKTKISMFKIFEKEGKKGVPFSIFTKSFNIPSNYLKNILEEIAVKRKRLSDKKSVGVAKKKNNNNNNRSLVSEGNIINCSSSRSGRSSSSSSCSSTIDRTNGKCNCYDCDGRSNTWSPGECSLYTMNHLNTGELTNGRTNLYILDMCFLFTYVQFNGF</sequence>
<dbReference type="InterPro" id="IPR011039">
    <property type="entry name" value="TFIIF_interaction"/>
</dbReference>
<evidence type="ECO:0000256" key="1">
    <source>
        <dbReference type="ARBA" id="ARBA00004123"/>
    </source>
</evidence>
<dbReference type="Proteomes" id="UP000078597">
    <property type="component" value="Unassembled WGS sequence"/>
</dbReference>
<proteinExistence type="predicted"/>
<evidence type="ECO:0000313" key="7">
    <source>
        <dbReference type="EMBL" id="SBS85963.1"/>
    </source>
</evidence>
<dbReference type="GO" id="GO:0006367">
    <property type="term" value="P:transcription initiation at RNA polymerase II promoter"/>
    <property type="evidence" value="ECO:0007669"/>
    <property type="project" value="InterPro"/>
</dbReference>
<evidence type="ECO:0000256" key="6">
    <source>
        <dbReference type="SAM" id="MobiDB-lite"/>
    </source>
</evidence>
<feature type="compositionally biased region" description="Polar residues" evidence="6">
    <location>
        <begin position="88"/>
        <end position="124"/>
    </location>
</feature>
<organism evidence="7 8">
    <name type="scientific">Plasmodium malariae</name>
    <dbReference type="NCBI Taxonomy" id="5858"/>
    <lineage>
        <taxon>Eukaryota</taxon>
        <taxon>Sar</taxon>
        <taxon>Alveolata</taxon>
        <taxon>Apicomplexa</taxon>
        <taxon>Aconoidasida</taxon>
        <taxon>Haemosporida</taxon>
        <taxon>Plasmodiidae</taxon>
        <taxon>Plasmodium</taxon>
        <taxon>Plasmodium (Plasmodium)</taxon>
    </lineage>
</organism>
<evidence type="ECO:0008006" key="9">
    <source>
        <dbReference type="Google" id="ProtNLM"/>
    </source>
</evidence>
<accession>A0A1A8W2S7</accession>
<comment type="subcellular location">
    <subcellularLocation>
        <location evidence="1">Nucleus</location>
    </subcellularLocation>
</comment>
<reference evidence="8" key="1">
    <citation type="submission" date="2016-05" db="EMBL/GenBank/DDBJ databases">
        <authorList>
            <person name="Naeem Raeece"/>
        </authorList>
    </citation>
    <scope>NUCLEOTIDE SEQUENCE [LARGE SCALE GENOMIC DNA]</scope>
</reference>
<dbReference type="EMBL" id="FLQW01000784">
    <property type="protein sequence ID" value="SBS85963.1"/>
    <property type="molecule type" value="Genomic_DNA"/>
</dbReference>
<evidence type="ECO:0000256" key="2">
    <source>
        <dbReference type="ARBA" id="ARBA00023015"/>
    </source>
</evidence>
<keyword evidence="2" id="KW-0805">Transcription regulation</keyword>
<dbReference type="AlphaFoldDB" id="A0A1A8W2S7"/>
<dbReference type="GO" id="GO:0003677">
    <property type="term" value="F:DNA binding"/>
    <property type="evidence" value="ECO:0007669"/>
    <property type="project" value="UniProtKB-KW"/>
</dbReference>
<keyword evidence="4" id="KW-0804">Transcription</keyword>
<protein>
    <recommendedName>
        <fullName evidence="9">Transcription initiation factor IIF subunit beta</fullName>
    </recommendedName>
</protein>
<name>A0A1A8W2S7_PLAMA</name>
<feature type="region of interest" description="Disordered" evidence="6">
    <location>
        <begin position="343"/>
        <end position="362"/>
    </location>
</feature>
<dbReference type="SUPFAM" id="SSF50916">
    <property type="entry name" value="Rap30/74 interaction domains"/>
    <property type="match status" value="1"/>
</dbReference>
<dbReference type="VEuPathDB" id="PlasmoDB:PmUG01_09053700"/>
<feature type="region of interest" description="Disordered" evidence="6">
    <location>
        <begin position="88"/>
        <end position="125"/>
    </location>
</feature>
<keyword evidence="5" id="KW-0539">Nucleus</keyword>
<gene>
    <name evidence="7" type="ORF">PMALA_014440</name>
</gene>
<keyword evidence="3" id="KW-0238">DNA-binding</keyword>
<evidence type="ECO:0000256" key="5">
    <source>
        <dbReference type="ARBA" id="ARBA00023242"/>
    </source>
</evidence>
<feature type="compositionally biased region" description="Low complexity" evidence="6">
    <location>
        <begin position="343"/>
        <end position="358"/>
    </location>
</feature>
<evidence type="ECO:0000256" key="4">
    <source>
        <dbReference type="ARBA" id="ARBA00023163"/>
    </source>
</evidence>
<dbReference type="GO" id="GO:0005634">
    <property type="term" value="C:nucleus"/>
    <property type="evidence" value="ECO:0007669"/>
    <property type="project" value="UniProtKB-SubCell"/>
</dbReference>
<evidence type="ECO:0000256" key="3">
    <source>
        <dbReference type="ARBA" id="ARBA00023125"/>
    </source>
</evidence>